<reference evidence="2" key="1">
    <citation type="submission" date="2019-03" db="EMBL/GenBank/DDBJ databases">
        <title>WGS assembly of Setaria viridis.</title>
        <authorList>
            <person name="Huang P."/>
            <person name="Jenkins J."/>
            <person name="Grimwood J."/>
            <person name="Barry K."/>
            <person name="Healey A."/>
            <person name="Mamidi S."/>
            <person name="Sreedasyam A."/>
            <person name="Shu S."/>
            <person name="Feldman M."/>
            <person name="Wu J."/>
            <person name="Yu Y."/>
            <person name="Chen C."/>
            <person name="Johnson J."/>
            <person name="Rokhsar D."/>
            <person name="Baxter I."/>
            <person name="Schmutz J."/>
            <person name="Brutnell T."/>
            <person name="Kellogg E."/>
        </authorList>
    </citation>
    <scope>NUCLEOTIDE SEQUENCE [LARGE SCALE GENOMIC DNA]</scope>
</reference>
<feature type="domain" description="DUF1618" evidence="1">
    <location>
        <begin position="25"/>
        <end position="106"/>
    </location>
</feature>
<evidence type="ECO:0000313" key="3">
    <source>
        <dbReference type="Proteomes" id="UP000298652"/>
    </source>
</evidence>
<evidence type="ECO:0000313" key="2">
    <source>
        <dbReference type="EMBL" id="TKW24302.1"/>
    </source>
</evidence>
<dbReference type="Pfam" id="PF07762">
    <property type="entry name" value="DUF1618"/>
    <property type="match status" value="1"/>
</dbReference>
<dbReference type="InterPro" id="IPR011676">
    <property type="entry name" value="DUF1618"/>
</dbReference>
<evidence type="ECO:0000259" key="1">
    <source>
        <dbReference type="Pfam" id="PF07762"/>
    </source>
</evidence>
<gene>
    <name evidence="2" type="ORF">SEVIR_3G043750v2</name>
</gene>
<proteinExistence type="predicted"/>
<organism evidence="2 3">
    <name type="scientific">Setaria viridis</name>
    <name type="common">Green bristlegrass</name>
    <name type="synonym">Setaria italica subsp. viridis</name>
    <dbReference type="NCBI Taxonomy" id="4556"/>
    <lineage>
        <taxon>Eukaryota</taxon>
        <taxon>Viridiplantae</taxon>
        <taxon>Streptophyta</taxon>
        <taxon>Embryophyta</taxon>
        <taxon>Tracheophyta</taxon>
        <taxon>Spermatophyta</taxon>
        <taxon>Magnoliopsida</taxon>
        <taxon>Liliopsida</taxon>
        <taxon>Poales</taxon>
        <taxon>Poaceae</taxon>
        <taxon>PACMAD clade</taxon>
        <taxon>Panicoideae</taxon>
        <taxon>Panicodae</taxon>
        <taxon>Paniceae</taxon>
        <taxon>Cenchrinae</taxon>
        <taxon>Setaria</taxon>
    </lineage>
</organism>
<accession>A0A4U6V7B8</accession>
<dbReference type="Gramene" id="TKW24302">
    <property type="protein sequence ID" value="TKW24302"/>
    <property type="gene ID" value="SEVIR_3G043750v2"/>
</dbReference>
<name>A0A4U6V7B8_SETVI</name>
<dbReference type="AlphaFoldDB" id="A0A4U6V7B8"/>
<keyword evidence="3" id="KW-1185">Reference proteome</keyword>
<dbReference type="EMBL" id="CM016554">
    <property type="protein sequence ID" value="TKW24302.1"/>
    <property type="molecule type" value="Genomic_DNA"/>
</dbReference>
<sequence>MMSPRSVACHCRCRWMSGKNGNGFELGCPKSLRGISFISDDKLGTRCLKLVHLEAKATQLPYDDEETGFRSVLMHDWAITTWSNTKMSSSWEDWDKGHKVQASDITIDG</sequence>
<dbReference type="Proteomes" id="UP000298652">
    <property type="component" value="Chromosome 3"/>
</dbReference>
<protein>
    <recommendedName>
        <fullName evidence="1">DUF1618 domain-containing protein</fullName>
    </recommendedName>
</protein>